<sequence>MRLLRSALVFLCLAAALPAIAQDRPLGDAALADRDQPYRTPAGTSSVRPPEEGSRDILPTTDTPELPGEVTMETPLRDASEEFDTQGGSSVRPPEDTVYEDAPLSVQSRPETGGAQTLEDILARQRGEIIDEDFRNNPDAVGTAPGADMAGVGELGALGGTSDSELWRAMRYDAQELTVTARGPAAGVLMQDGGMAWLQFRQGPLLKWGGIALAAMAGLLLLFYIIAGRMRIDGGKDGSTITRFQGVERFGHWLLAGSFIILAITGLFSLAGRTLLIPVMGKEAYASIAGFSKFVHDNISWAFMIALALIFVMWVWENLPDRTDWTWIKMGGGFLTKHHPPAKKFNFGQKIVFWSVIVLGTSISISGLSLLFPFELQLFAPTFDKLNGLGIPQVLGFGPLDTDLAPHEEMQLSQLWHAIVGFALMTLILAHIYIGSVGMEGAFAAMGSGQVDEAWAEQHHSIWAEEQKAKEREGTGTGAATPAE</sequence>
<dbReference type="GO" id="GO:0009055">
    <property type="term" value="F:electron transfer activity"/>
    <property type="evidence" value="ECO:0007669"/>
    <property type="project" value="InterPro"/>
</dbReference>
<dbReference type="InterPro" id="IPR051817">
    <property type="entry name" value="FDH_cytochrome_b556_subunit"/>
</dbReference>
<evidence type="ECO:0000313" key="17">
    <source>
        <dbReference type="EMBL" id="SEN09609.1"/>
    </source>
</evidence>
<feature type="transmembrane region" description="Helical" evidence="14">
    <location>
        <begin position="208"/>
        <end position="227"/>
    </location>
</feature>
<evidence type="ECO:0000256" key="1">
    <source>
        <dbReference type="ARBA" id="ARBA00001971"/>
    </source>
</evidence>
<proteinExistence type="inferred from homology"/>
<reference evidence="18" key="1">
    <citation type="submission" date="2016-10" db="EMBL/GenBank/DDBJ databases">
        <authorList>
            <person name="Varghese N."/>
            <person name="Submissions S."/>
        </authorList>
    </citation>
    <scope>NUCLEOTIDE SEQUENCE [LARGE SCALE GENOMIC DNA]</scope>
    <source>
        <strain evidence="18">DSM 26893</strain>
    </source>
</reference>
<dbReference type="GO" id="GO:0036397">
    <property type="term" value="F:formate dehydrogenase (quinone) activity"/>
    <property type="evidence" value="ECO:0007669"/>
    <property type="project" value="TreeGrafter"/>
</dbReference>
<evidence type="ECO:0000256" key="12">
    <source>
        <dbReference type="ARBA" id="ARBA00023136"/>
    </source>
</evidence>
<evidence type="ECO:0000256" key="14">
    <source>
        <dbReference type="SAM" id="Phobius"/>
    </source>
</evidence>
<evidence type="ECO:0000256" key="9">
    <source>
        <dbReference type="ARBA" id="ARBA00022982"/>
    </source>
</evidence>
<evidence type="ECO:0000256" key="13">
    <source>
        <dbReference type="SAM" id="MobiDB-lite"/>
    </source>
</evidence>
<keyword evidence="10 14" id="KW-1133">Transmembrane helix</keyword>
<name>A0A1H8DQT7_9RHOB</name>
<feature type="transmembrane region" description="Helical" evidence="14">
    <location>
        <begin position="351"/>
        <end position="374"/>
    </location>
</feature>
<dbReference type="GO" id="GO:0046872">
    <property type="term" value="F:metal ion binding"/>
    <property type="evidence" value="ECO:0007669"/>
    <property type="project" value="UniProtKB-KW"/>
</dbReference>
<dbReference type="InterPro" id="IPR011577">
    <property type="entry name" value="Cyt_b561_bac/Ni-Hgenase"/>
</dbReference>
<evidence type="ECO:0000256" key="10">
    <source>
        <dbReference type="ARBA" id="ARBA00022989"/>
    </source>
</evidence>
<keyword evidence="4" id="KW-0813">Transport</keyword>
<dbReference type="SUPFAM" id="SSF81342">
    <property type="entry name" value="Transmembrane di-heme cytochromes"/>
    <property type="match status" value="1"/>
</dbReference>
<dbReference type="GO" id="GO:0005886">
    <property type="term" value="C:plasma membrane"/>
    <property type="evidence" value="ECO:0007669"/>
    <property type="project" value="UniProtKB-SubCell"/>
</dbReference>
<dbReference type="Pfam" id="PF01292">
    <property type="entry name" value="Ni_hydr_CYTB"/>
    <property type="match status" value="1"/>
</dbReference>
<dbReference type="GO" id="GO:0015944">
    <property type="term" value="P:formate oxidation"/>
    <property type="evidence" value="ECO:0007669"/>
    <property type="project" value="TreeGrafter"/>
</dbReference>
<feature type="signal peptide" evidence="15">
    <location>
        <begin position="1"/>
        <end position="21"/>
    </location>
</feature>
<keyword evidence="6" id="KW-0349">Heme</keyword>
<feature type="transmembrane region" description="Helical" evidence="14">
    <location>
        <begin position="253"/>
        <end position="279"/>
    </location>
</feature>
<dbReference type="InterPro" id="IPR006471">
    <property type="entry name" value="Formate_DH_gsu"/>
</dbReference>
<gene>
    <name evidence="17" type="ORF">SAMN04488011_102439</name>
</gene>
<dbReference type="Gene3D" id="1.20.950.20">
    <property type="entry name" value="Transmembrane di-heme cytochromes, Chain C"/>
    <property type="match status" value="1"/>
</dbReference>
<dbReference type="GO" id="GO:0009326">
    <property type="term" value="C:formate dehydrogenase complex"/>
    <property type="evidence" value="ECO:0007669"/>
    <property type="project" value="InterPro"/>
</dbReference>
<evidence type="ECO:0000256" key="6">
    <source>
        <dbReference type="ARBA" id="ARBA00022617"/>
    </source>
</evidence>
<evidence type="ECO:0000256" key="2">
    <source>
        <dbReference type="ARBA" id="ARBA00004651"/>
    </source>
</evidence>
<dbReference type="Proteomes" id="UP000199372">
    <property type="component" value="Unassembled WGS sequence"/>
</dbReference>
<evidence type="ECO:0000313" key="18">
    <source>
        <dbReference type="Proteomes" id="UP000199372"/>
    </source>
</evidence>
<accession>A0A1H8DQT7</accession>
<evidence type="ECO:0000256" key="3">
    <source>
        <dbReference type="ARBA" id="ARBA00010747"/>
    </source>
</evidence>
<feature type="domain" description="Cytochrome b561 bacterial/Ni-hydrogenase" evidence="16">
    <location>
        <begin position="243"/>
        <end position="447"/>
    </location>
</feature>
<dbReference type="GO" id="GO:0009061">
    <property type="term" value="P:anaerobic respiration"/>
    <property type="evidence" value="ECO:0007669"/>
    <property type="project" value="TreeGrafter"/>
</dbReference>
<evidence type="ECO:0000256" key="5">
    <source>
        <dbReference type="ARBA" id="ARBA00022475"/>
    </source>
</evidence>
<evidence type="ECO:0000256" key="7">
    <source>
        <dbReference type="ARBA" id="ARBA00022692"/>
    </source>
</evidence>
<feature type="transmembrane region" description="Helical" evidence="14">
    <location>
        <begin position="415"/>
        <end position="434"/>
    </location>
</feature>
<keyword evidence="15" id="KW-0732">Signal</keyword>
<evidence type="ECO:0000256" key="11">
    <source>
        <dbReference type="ARBA" id="ARBA00023004"/>
    </source>
</evidence>
<dbReference type="GO" id="GO:0008863">
    <property type="term" value="F:formate dehydrogenase (NAD+) activity"/>
    <property type="evidence" value="ECO:0007669"/>
    <property type="project" value="InterPro"/>
</dbReference>
<dbReference type="PANTHER" id="PTHR30074">
    <property type="entry name" value="FORMATE DEHYDROGENASE, NITRATE-INDUCIBLE, CYTOCHROME B556 FDN SUBUNIT"/>
    <property type="match status" value="1"/>
</dbReference>
<keyword evidence="12 14" id="KW-0472">Membrane</keyword>
<dbReference type="GO" id="GO:0022904">
    <property type="term" value="P:respiratory electron transport chain"/>
    <property type="evidence" value="ECO:0007669"/>
    <property type="project" value="InterPro"/>
</dbReference>
<keyword evidence="7 14" id="KW-0812">Transmembrane</keyword>
<feature type="region of interest" description="Disordered" evidence="13">
    <location>
        <begin position="33"/>
        <end position="97"/>
    </location>
</feature>
<feature type="transmembrane region" description="Helical" evidence="14">
    <location>
        <begin position="299"/>
        <end position="316"/>
    </location>
</feature>
<evidence type="ECO:0000256" key="15">
    <source>
        <dbReference type="SAM" id="SignalP"/>
    </source>
</evidence>
<keyword evidence="8" id="KW-0479">Metal-binding</keyword>
<protein>
    <submittedName>
        <fullName evidence="17">Formate dehydrogenase gamma subunit</fullName>
    </submittedName>
</protein>
<comment type="subcellular location">
    <subcellularLocation>
        <location evidence="2">Cell membrane</location>
        <topology evidence="2">Multi-pass membrane protein</topology>
    </subcellularLocation>
</comment>
<keyword evidence="9" id="KW-0249">Electron transport</keyword>
<evidence type="ECO:0000259" key="16">
    <source>
        <dbReference type="Pfam" id="PF01292"/>
    </source>
</evidence>
<keyword evidence="18" id="KW-1185">Reference proteome</keyword>
<dbReference type="NCBIfam" id="TIGR01583">
    <property type="entry name" value="formate-DH-gamm"/>
    <property type="match status" value="1"/>
</dbReference>
<keyword evidence="5" id="KW-1003">Cell membrane</keyword>
<organism evidence="17 18">
    <name type="scientific">Palleronia pelagia</name>
    <dbReference type="NCBI Taxonomy" id="387096"/>
    <lineage>
        <taxon>Bacteria</taxon>
        <taxon>Pseudomonadati</taxon>
        <taxon>Pseudomonadota</taxon>
        <taxon>Alphaproteobacteria</taxon>
        <taxon>Rhodobacterales</taxon>
        <taxon>Roseobacteraceae</taxon>
        <taxon>Palleronia</taxon>
    </lineage>
</organism>
<dbReference type="AlphaFoldDB" id="A0A1H8DQT7"/>
<dbReference type="RefSeq" id="WP_236736984.1">
    <property type="nucleotide sequence ID" value="NZ_FOCM01000002.1"/>
</dbReference>
<feature type="compositionally biased region" description="Basic and acidic residues" evidence="13">
    <location>
        <begin position="465"/>
        <end position="474"/>
    </location>
</feature>
<dbReference type="PANTHER" id="PTHR30074:SF6">
    <property type="entry name" value="FORMATE DEHYDROGENASE GAMMA SUBUNIT"/>
    <property type="match status" value="1"/>
</dbReference>
<dbReference type="InterPro" id="IPR016174">
    <property type="entry name" value="Di-haem_cyt_TM"/>
</dbReference>
<dbReference type="EMBL" id="FOCM01000002">
    <property type="protein sequence ID" value="SEN09609.1"/>
    <property type="molecule type" value="Genomic_DNA"/>
</dbReference>
<comment type="similarity">
    <text evidence="3">Belongs to the formate dehydrogenase gamma subunit family.</text>
</comment>
<keyword evidence="11" id="KW-0408">Iron</keyword>
<evidence type="ECO:0000256" key="8">
    <source>
        <dbReference type="ARBA" id="ARBA00022723"/>
    </source>
</evidence>
<evidence type="ECO:0000256" key="4">
    <source>
        <dbReference type="ARBA" id="ARBA00022448"/>
    </source>
</evidence>
<comment type="cofactor">
    <cofactor evidence="1">
        <name>heme</name>
        <dbReference type="ChEBI" id="CHEBI:30413"/>
    </cofactor>
</comment>
<feature type="region of interest" description="Disordered" evidence="13">
    <location>
        <begin position="465"/>
        <end position="484"/>
    </location>
</feature>
<feature type="chain" id="PRO_5011463010" evidence="15">
    <location>
        <begin position="22"/>
        <end position="484"/>
    </location>
</feature>